<accession>A0A1L1PNB2</accession>
<dbReference type="Gene3D" id="2.40.50.320">
    <property type="entry name" value="Copper binding periplasmic protein CusF"/>
    <property type="match status" value="1"/>
</dbReference>
<dbReference type="Pfam" id="PF11604">
    <property type="entry name" value="CusF_Ec"/>
    <property type="match status" value="1"/>
</dbReference>
<reference evidence="3" key="1">
    <citation type="submission" date="2014-11" db="EMBL/GenBank/DDBJ databases">
        <title>Draft genome sequence of Hydrogenophaga intermedia S1.</title>
        <authorList>
            <person name="Gan H.M."/>
            <person name="Chew T.H."/>
            <person name="Stolz A."/>
        </authorList>
    </citation>
    <scope>NUCLEOTIDE SEQUENCE [LARGE SCALE GENOMIC DNA]</scope>
    <source>
        <strain evidence="3">S1</strain>
    </source>
</reference>
<dbReference type="EMBL" id="CCAE010000038">
    <property type="protein sequence ID" value="CDN89263.1"/>
    <property type="molecule type" value="Genomic_DNA"/>
</dbReference>
<evidence type="ECO:0008006" key="4">
    <source>
        <dbReference type="Google" id="ProtNLM"/>
    </source>
</evidence>
<proteinExistence type="predicted"/>
<dbReference type="AlphaFoldDB" id="A0A1L1PNB2"/>
<dbReference type="Proteomes" id="UP000028878">
    <property type="component" value="Unassembled WGS sequence"/>
</dbReference>
<gene>
    <name evidence="2" type="ORF">BN948_03700</name>
</gene>
<dbReference type="InterPro" id="IPR021647">
    <property type="entry name" value="CusF_Ec"/>
</dbReference>
<dbReference type="InterPro" id="IPR042230">
    <property type="entry name" value="CusF_sf"/>
</dbReference>
<keyword evidence="1" id="KW-0732">Signal</keyword>
<keyword evidence="3" id="KW-1185">Reference proteome</keyword>
<evidence type="ECO:0000313" key="3">
    <source>
        <dbReference type="Proteomes" id="UP000028878"/>
    </source>
</evidence>
<name>A0A1L1PNB2_HYDIT</name>
<feature type="chain" id="PRO_5009681553" description="Copper-binding protein" evidence="1">
    <location>
        <begin position="24"/>
        <end position="111"/>
    </location>
</feature>
<dbReference type="RefSeq" id="WP_009515443.1">
    <property type="nucleotide sequence ID" value="NZ_CCAE010000038.1"/>
</dbReference>
<feature type="signal peptide" evidence="1">
    <location>
        <begin position="1"/>
        <end position="23"/>
    </location>
</feature>
<sequence precursor="true">MKFTPILAAAALALGALAQPAFAQAMDHGKPGMQQNLPPVDAEVRRVDKDNGKITLKHGEIKNMDMPPMTMVFTVRDKAMLEGIAAGDKVQFTAVNEKGQMLVESIRPIKP</sequence>
<organism evidence="2 3">
    <name type="scientific">Hydrogenophaga intermedia</name>
    <dbReference type="NCBI Taxonomy" id="65786"/>
    <lineage>
        <taxon>Bacteria</taxon>
        <taxon>Pseudomonadati</taxon>
        <taxon>Pseudomonadota</taxon>
        <taxon>Betaproteobacteria</taxon>
        <taxon>Burkholderiales</taxon>
        <taxon>Comamonadaceae</taxon>
        <taxon>Hydrogenophaga</taxon>
    </lineage>
</organism>
<evidence type="ECO:0000256" key="1">
    <source>
        <dbReference type="SAM" id="SignalP"/>
    </source>
</evidence>
<protein>
    <recommendedName>
        <fullName evidence="4">Copper-binding protein</fullName>
    </recommendedName>
</protein>
<evidence type="ECO:0000313" key="2">
    <source>
        <dbReference type="EMBL" id="CDN89263.1"/>
    </source>
</evidence>